<dbReference type="AlphaFoldDB" id="A0A8H7TXR8"/>
<reference evidence="1" key="2">
    <citation type="journal article" name="Front. Microbiol.">
        <title>Degradative Capacity of Two Strains of Rhodonia placenta: From Phenotype to Genotype.</title>
        <authorList>
            <person name="Kolle M."/>
            <person name="Horta M.A.C."/>
            <person name="Nowrousian M."/>
            <person name="Ohm R.A."/>
            <person name="Benz J.P."/>
            <person name="Pilgard A."/>
        </authorList>
    </citation>
    <scope>NUCLEOTIDE SEQUENCE</scope>
    <source>
        <strain evidence="1">FPRL280</strain>
    </source>
</reference>
<organism evidence="1 2">
    <name type="scientific">Rhodonia placenta</name>
    <dbReference type="NCBI Taxonomy" id="104341"/>
    <lineage>
        <taxon>Eukaryota</taxon>
        <taxon>Fungi</taxon>
        <taxon>Dikarya</taxon>
        <taxon>Basidiomycota</taxon>
        <taxon>Agaricomycotina</taxon>
        <taxon>Agaricomycetes</taxon>
        <taxon>Polyporales</taxon>
        <taxon>Adustoporiaceae</taxon>
        <taxon>Rhodonia</taxon>
    </lineage>
</organism>
<gene>
    <name evidence="1" type="ORF">IEO21_09951</name>
</gene>
<dbReference type="EMBL" id="JADOXO010000597">
    <property type="protein sequence ID" value="KAF9802195.1"/>
    <property type="molecule type" value="Genomic_DNA"/>
</dbReference>
<sequence length="377" mass="42891">MISPFIAYPGNRRRRLPPEICDLIIDWLWDDLRTLKRCRRVCKDWVPRSRRHLFHTVCIHWPGSPFCRLTHGHPIVSCVRHVILWSPDTLNVLSVLTRAEHLSILGWGNYSTSTQARPTPAPSVKTLTLGYGNGNMFPWDFDGVMRMLPNLARLELTCLTGLPHVYNTSCVRRPNRAKKVLQGLSVRGTDNHITFWLTRRLLIRDMTNLELSVESKDDVAWLSYLLGIGRGPQHLSLFFPSISSMSPETLSSDADTQTLHLHCNYSTLWAHRASDADPILIVLNWVGHLALAAVRIHVKLAKVHLREFGCGSSALAWQRIDEHLVRLARNASPPLSVEVTVENLFEWRDWKDSAAAFVESRMLCLRSAGARVKVHCI</sequence>
<protein>
    <recommendedName>
        <fullName evidence="3">F-box domain-containing protein</fullName>
    </recommendedName>
</protein>
<reference evidence="1" key="1">
    <citation type="submission" date="2020-11" db="EMBL/GenBank/DDBJ databases">
        <authorList>
            <person name="Koelle M."/>
            <person name="Horta M.A.C."/>
            <person name="Nowrousian M."/>
            <person name="Ohm R.A."/>
            <person name="Benz P."/>
            <person name="Pilgard A."/>
        </authorList>
    </citation>
    <scope>NUCLEOTIDE SEQUENCE</scope>
    <source>
        <strain evidence="1">FPRL280</strain>
    </source>
</reference>
<evidence type="ECO:0000313" key="1">
    <source>
        <dbReference type="EMBL" id="KAF9802195.1"/>
    </source>
</evidence>
<name>A0A8H7TXR8_9APHY</name>
<proteinExistence type="predicted"/>
<comment type="caution">
    <text evidence="1">The sequence shown here is derived from an EMBL/GenBank/DDBJ whole genome shotgun (WGS) entry which is preliminary data.</text>
</comment>
<accession>A0A8H7TXR8</accession>
<evidence type="ECO:0000313" key="2">
    <source>
        <dbReference type="Proteomes" id="UP000639403"/>
    </source>
</evidence>
<dbReference type="Proteomes" id="UP000639403">
    <property type="component" value="Unassembled WGS sequence"/>
</dbReference>
<evidence type="ECO:0008006" key="3">
    <source>
        <dbReference type="Google" id="ProtNLM"/>
    </source>
</evidence>